<protein>
    <submittedName>
        <fullName evidence="3">PadR family transcriptional regulator</fullName>
    </submittedName>
</protein>
<dbReference type="InterPro" id="IPR005149">
    <property type="entry name" value="Tscrpt_reg_PadR_N"/>
</dbReference>
<feature type="domain" description="Transcription regulator PadR C-terminal" evidence="2">
    <location>
        <begin position="95"/>
        <end position="176"/>
    </location>
</feature>
<dbReference type="InterPro" id="IPR036390">
    <property type="entry name" value="WH_DNA-bd_sf"/>
</dbReference>
<dbReference type="RefSeq" id="WP_251872700.1">
    <property type="nucleotide sequence ID" value="NZ_CP098755.1"/>
</dbReference>
<evidence type="ECO:0000259" key="2">
    <source>
        <dbReference type="Pfam" id="PF10400"/>
    </source>
</evidence>
<evidence type="ECO:0000313" key="3">
    <source>
        <dbReference type="EMBL" id="USG65613.1"/>
    </source>
</evidence>
<dbReference type="PANTHER" id="PTHR43252:SF6">
    <property type="entry name" value="NEGATIVE TRANSCRIPTION REGULATOR PADR"/>
    <property type="match status" value="1"/>
</dbReference>
<dbReference type="InterPro" id="IPR036388">
    <property type="entry name" value="WH-like_DNA-bd_sf"/>
</dbReference>
<keyword evidence="4" id="KW-1185">Reference proteome</keyword>
<dbReference type="EMBL" id="CP098755">
    <property type="protein sequence ID" value="USG65613.1"/>
    <property type="molecule type" value="Genomic_DNA"/>
</dbReference>
<proteinExistence type="predicted"/>
<organism evidence="3 4">
    <name type="scientific">Brevibacillus ruminantium</name>
    <dbReference type="NCBI Taxonomy" id="2950604"/>
    <lineage>
        <taxon>Bacteria</taxon>
        <taxon>Bacillati</taxon>
        <taxon>Bacillota</taxon>
        <taxon>Bacilli</taxon>
        <taxon>Bacillales</taxon>
        <taxon>Paenibacillaceae</taxon>
        <taxon>Brevibacillus</taxon>
    </lineage>
</organism>
<evidence type="ECO:0000313" key="4">
    <source>
        <dbReference type="Proteomes" id="UP001056500"/>
    </source>
</evidence>
<gene>
    <name evidence="3" type="ORF">NDK47_26525</name>
</gene>
<dbReference type="Pfam" id="PF10400">
    <property type="entry name" value="Vir_act_alpha_C"/>
    <property type="match status" value="1"/>
</dbReference>
<reference evidence="3" key="1">
    <citation type="submission" date="2022-06" db="EMBL/GenBank/DDBJ databases">
        <title>Genome sequencing of Brevibacillus sp. BB3-R1.</title>
        <authorList>
            <person name="Heo J."/>
            <person name="Lee D."/>
            <person name="Won M."/>
            <person name="Han B.-H."/>
            <person name="Hong S.-B."/>
            <person name="Kwon S.-W."/>
        </authorList>
    </citation>
    <scope>NUCLEOTIDE SEQUENCE</scope>
    <source>
        <strain evidence="3">BB3-R1</strain>
    </source>
</reference>
<name>A0ABY4WF07_9BACL</name>
<dbReference type="Proteomes" id="UP001056500">
    <property type="component" value="Chromosome"/>
</dbReference>
<dbReference type="Gene3D" id="1.10.10.10">
    <property type="entry name" value="Winged helix-like DNA-binding domain superfamily/Winged helix DNA-binding domain"/>
    <property type="match status" value="1"/>
</dbReference>
<dbReference type="SUPFAM" id="SSF46785">
    <property type="entry name" value="Winged helix' DNA-binding domain"/>
    <property type="match status" value="1"/>
</dbReference>
<dbReference type="InterPro" id="IPR018309">
    <property type="entry name" value="Tscrpt_reg_PadR_C"/>
</dbReference>
<dbReference type="Pfam" id="PF03551">
    <property type="entry name" value="PadR"/>
    <property type="match status" value="1"/>
</dbReference>
<dbReference type="PANTHER" id="PTHR43252">
    <property type="entry name" value="TRANSCRIPTIONAL REGULATOR YQJI"/>
    <property type="match status" value="1"/>
</dbReference>
<feature type="domain" description="Transcription regulator PadR N-terminal" evidence="1">
    <location>
        <begin position="7"/>
        <end position="78"/>
    </location>
</feature>
<accession>A0ABY4WF07</accession>
<sequence length="180" mass="21250">MSLANAILGLLTCKEMTGYDLKYFFDASIKHIWPAHLSQIYRELKTLEEKGLVRSHIEPQETRPDRRIYRITDEGIKEFLSWMNKSPKDFTTLARDETALRMFFGSKLEKDELIFQLKLFLKEKKETLLFLDQIAESIKLSPFDSEKPYWLFSLRKGYKVAEAEIDWAEECIGELEVEKK</sequence>
<dbReference type="Gene3D" id="6.10.140.190">
    <property type="match status" value="1"/>
</dbReference>
<evidence type="ECO:0000259" key="1">
    <source>
        <dbReference type="Pfam" id="PF03551"/>
    </source>
</evidence>